<organism evidence="4 5">
    <name type="scientific">Trichocladium antarcticum</name>
    <dbReference type="NCBI Taxonomy" id="1450529"/>
    <lineage>
        <taxon>Eukaryota</taxon>
        <taxon>Fungi</taxon>
        <taxon>Dikarya</taxon>
        <taxon>Ascomycota</taxon>
        <taxon>Pezizomycotina</taxon>
        <taxon>Sordariomycetes</taxon>
        <taxon>Sordariomycetidae</taxon>
        <taxon>Sordariales</taxon>
        <taxon>Chaetomiaceae</taxon>
        <taxon>Trichocladium</taxon>
    </lineage>
</organism>
<gene>
    <name evidence="4" type="ORF">BT67DRAFT_483957</name>
</gene>
<evidence type="ECO:0000256" key="1">
    <source>
        <dbReference type="SAM" id="MobiDB-lite"/>
    </source>
</evidence>
<dbReference type="InterPro" id="IPR049362">
    <property type="entry name" value="TTI1_rpt"/>
</dbReference>
<dbReference type="InterPro" id="IPR052587">
    <property type="entry name" value="TELO2-interacting_protein_1"/>
</dbReference>
<reference evidence="4" key="2">
    <citation type="submission" date="2023-05" db="EMBL/GenBank/DDBJ databases">
        <authorList>
            <consortium name="Lawrence Berkeley National Laboratory"/>
            <person name="Steindorff A."/>
            <person name="Hensen N."/>
            <person name="Bonometti L."/>
            <person name="Westerberg I."/>
            <person name="Brannstrom I.O."/>
            <person name="Guillou S."/>
            <person name="Cros-Aarteil S."/>
            <person name="Calhoun S."/>
            <person name="Haridas S."/>
            <person name="Kuo A."/>
            <person name="Mondo S."/>
            <person name="Pangilinan J."/>
            <person name="Riley R."/>
            <person name="Labutti K."/>
            <person name="Andreopoulos B."/>
            <person name="Lipzen A."/>
            <person name="Chen C."/>
            <person name="Yanf M."/>
            <person name="Daum C."/>
            <person name="Ng V."/>
            <person name="Clum A."/>
            <person name="Ohm R."/>
            <person name="Martin F."/>
            <person name="Silar P."/>
            <person name="Natvig D."/>
            <person name="Lalanne C."/>
            <person name="Gautier V."/>
            <person name="Ament-Velasquez S.L."/>
            <person name="Kruys A."/>
            <person name="Hutchinson M.I."/>
            <person name="Powell A.J."/>
            <person name="Barry K."/>
            <person name="Miller A.N."/>
            <person name="Grigoriev I.V."/>
            <person name="Debuchy R."/>
            <person name="Gladieux P."/>
            <person name="Thoren M.H."/>
            <person name="Johannesson H."/>
        </authorList>
    </citation>
    <scope>NUCLEOTIDE SEQUENCE</scope>
    <source>
        <strain evidence="4">CBS 123565</strain>
    </source>
</reference>
<dbReference type="InterPro" id="IPR011989">
    <property type="entry name" value="ARM-like"/>
</dbReference>
<dbReference type="PANTHER" id="PTHR18460:SF3">
    <property type="entry name" value="TELO2-INTERACTING PROTEIN 1 HOMOLOG"/>
    <property type="match status" value="1"/>
</dbReference>
<reference evidence="4" key="1">
    <citation type="journal article" date="2023" name="Mol. Phylogenet. Evol.">
        <title>Genome-scale phylogeny and comparative genomics of the fungal order Sordariales.</title>
        <authorList>
            <person name="Hensen N."/>
            <person name="Bonometti L."/>
            <person name="Westerberg I."/>
            <person name="Brannstrom I.O."/>
            <person name="Guillou S."/>
            <person name="Cros-Aarteil S."/>
            <person name="Calhoun S."/>
            <person name="Haridas S."/>
            <person name="Kuo A."/>
            <person name="Mondo S."/>
            <person name="Pangilinan J."/>
            <person name="Riley R."/>
            <person name="LaButti K."/>
            <person name="Andreopoulos B."/>
            <person name="Lipzen A."/>
            <person name="Chen C."/>
            <person name="Yan M."/>
            <person name="Daum C."/>
            <person name="Ng V."/>
            <person name="Clum A."/>
            <person name="Steindorff A."/>
            <person name="Ohm R.A."/>
            <person name="Martin F."/>
            <person name="Silar P."/>
            <person name="Natvig D.O."/>
            <person name="Lalanne C."/>
            <person name="Gautier V."/>
            <person name="Ament-Velasquez S.L."/>
            <person name="Kruys A."/>
            <person name="Hutchinson M.I."/>
            <person name="Powell A.J."/>
            <person name="Barry K."/>
            <person name="Miller A.N."/>
            <person name="Grigoriev I.V."/>
            <person name="Debuchy R."/>
            <person name="Gladieux P."/>
            <person name="Hiltunen Thoren M."/>
            <person name="Johannesson H."/>
        </authorList>
    </citation>
    <scope>NUCLEOTIDE SEQUENCE</scope>
    <source>
        <strain evidence="4">CBS 123565</strain>
    </source>
</reference>
<name>A0AAN6ZGS3_9PEZI</name>
<dbReference type="FunFam" id="1.25.10.10:FF:001401">
    <property type="entry name" value="Uncharacterized protein"/>
    <property type="match status" value="1"/>
</dbReference>
<feature type="domain" description="TTI1 N-terminal TPR" evidence="2">
    <location>
        <begin position="14"/>
        <end position="358"/>
    </location>
</feature>
<feature type="compositionally biased region" description="Acidic residues" evidence="1">
    <location>
        <begin position="825"/>
        <end position="835"/>
    </location>
</feature>
<dbReference type="Pfam" id="PF21547">
    <property type="entry name" value="TTI1"/>
    <property type="match status" value="1"/>
</dbReference>
<dbReference type="Pfam" id="PF24181">
    <property type="entry name" value="TPR_TTI1_C"/>
    <property type="match status" value="1"/>
</dbReference>
<feature type="domain" description="TTI1 C-terminal TPR" evidence="3">
    <location>
        <begin position="825"/>
        <end position="1002"/>
    </location>
</feature>
<dbReference type="Gene3D" id="1.25.10.10">
    <property type="entry name" value="Leucine-rich Repeat Variant"/>
    <property type="match status" value="1"/>
</dbReference>
<feature type="compositionally biased region" description="Pro residues" evidence="1">
    <location>
        <begin position="784"/>
        <end position="793"/>
    </location>
</feature>
<keyword evidence="5" id="KW-1185">Reference proteome</keyword>
<dbReference type="PANTHER" id="PTHR18460">
    <property type="entry name" value="TEL2 INTERACTING PROTEIN 1 TTI1 FAMILY MEMBER"/>
    <property type="match status" value="1"/>
</dbReference>
<proteinExistence type="predicted"/>
<feature type="region of interest" description="Disordered" evidence="1">
    <location>
        <begin position="776"/>
        <end position="853"/>
    </location>
</feature>
<dbReference type="GO" id="GO:0005737">
    <property type="term" value="C:cytoplasm"/>
    <property type="evidence" value="ECO:0007669"/>
    <property type="project" value="TreeGrafter"/>
</dbReference>
<dbReference type="EMBL" id="MU853402">
    <property type="protein sequence ID" value="KAK4137842.1"/>
    <property type="molecule type" value="Genomic_DNA"/>
</dbReference>
<evidence type="ECO:0008006" key="6">
    <source>
        <dbReference type="Google" id="ProtNLM"/>
    </source>
</evidence>
<dbReference type="AlphaFoldDB" id="A0AAN6ZGS3"/>
<dbReference type="Proteomes" id="UP001304895">
    <property type="component" value="Unassembled WGS sequence"/>
</dbReference>
<dbReference type="SUPFAM" id="SSF48371">
    <property type="entry name" value="ARM repeat"/>
    <property type="match status" value="1"/>
</dbReference>
<evidence type="ECO:0000313" key="4">
    <source>
        <dbReference type="EMBL" id="KAK4137842.1"/>
    </source>
</evidence>
<evidence type="ECO:0000259" key="2">
    <source>
        <dbReference type="Pfam" id="PF24173"/>
    </source>
</evidence>
<comment type="caution">
    <text evidence="4">The sequence shown here is derived from an EMBL/GenBank/DDBJ whole genome shotgun (WGS) entry which is preliminary data.</text>
</comment>
<sequence>MATVAPSPQRTEFFQQLKRVCVPLSQLALRPKERAVDAKEVLKLLESLISLWTAQVSKDGAILDDKLADYVFFPLSHILRDRDQYPMRVVEVVIRLLRELVQHGWKAKASPQLFQQLLVFLSFTIGGVPGEPTKREMPEETIVEGFRTIAALINLAAPSQFVAPTATPSDGKAIPALGHSVTVILDGVTDAVSVSVQLEAVECLRAVFTTIKDNTVLAQILPGTVSALTKVLSPPQANHTQRRVLLNCLGVLKLVLINVLGDIKVRGLLKRLETLSETEGEQPTDQADSRSRNELTPAWLKATTAQVRIALSAILKLRAHESTQVQAAVHSLCIDLLDECHSSLSDCQSIFVESALMLEDEDVPKSYLHTSLQDLAGVYPELGDSIKSALYGWITGLPRVMQSSDERVKQLAIRSILRGSKSAASMQIDSSTLDDALGDSLRDSIITLVKGSKQPRIVDDVGTDISTSTDLVKPGMELATYMPVLLDAEGQKATRKDVGALISNIGSSAQQVKLATAMLSFVRDSDGVERIASFWVAFELLKSTYAQSSDLDDLLDFSSLGESSHQEEVFRELYDFSASVLSAHSDSIDMDWRLEAIALEVAAFASSRLKIDFRPELIDVLYPVTTFLGSQVPQLRKHAITTLNIMAASCGYESVSALIVDNADYMVNSISLRLNTFDISPASTKVLTMVIRLTGPGLIPYLDDVVAAIFAALDNYHGYPTFVESLFSVLSEVVTQGAKSDALLLEDTTTKIVDHRKKPLRQPTIPDLLTTLQQRLDRAAARSPPSPPSPPKPHPNKPFGTLNNESPETATSLLDKLTNPSPQDAADDDNEEEDAASPSGGPTDLGPPPPTPTYALLARVLTLAQHHLTSPAPTLRRALLELVATGSPALAPDENAFLPLVHVVWPVVVARLYDAEGYVAVAACRALGEVCRAAGDFVAGRGILLPVRGGPGGVVVSSSPSGSSGALGRFTQAAQVWEAALGLLTTIVSYVRVEDDMFDEILGLVVDALPQYGELRTALETVNADAVWLALYERGLVQAGDVPAVEGLDFGFARMEGGEVEVRAGA</sequence>
<feature type="compositionally biased region" description="Polar residues" evidence="1">
    <location>
        <begin position="801"/>
        <end position="822"/>
    </location>
</feature>
<dbReference type="InterPro" id="IPR016024">
    <property type="entry name" value="ARM-type_fold"/>
</dbReference>
<accession>A0AAN6ZGS3</accession>
<evidence type="ECO:0000259" key="3">
    <source>
        <dbReference type="Pfam" id="PF24181"/>
    </source>
</evidence>
<dbReference type="PIRSF" id="PIRSF005250">
    <property type="entry name" value="UCP005250"/>
    <property type="match status" value="1"/>
</dbReference>
<dbReference type="Pfam" id="PF24173">
    <property type="entry name" value="TPR_TTI1_N"/>
    <property type="match status" value="1"/>
</dbReference>
<evidence type="ECO:0000313" key="5">
    <source>
        <dbReference type="Proteomes" id="UP001304895"/>
    </source>
</evidence>
<protein>
    <recommendedName>
        <fullName evidence="6">TEL2-interacting protein 1</fullName>
    </recommendedName>
</protein>
<dbReference type="InterPro" id="IPR016441">
    <property type="entry name" value="Tti1"/>
</dbReference>
<dbReference type="InterPro" id="IPR057567">
    <property type="entry name" value="TPR_TTI1_C"/>
</dbReference>
<dbReference type="InterPro" id="IPR057566">
    <property type="entry name" value="TPR_TTI1_N"/>
</dbReference>